<gene>
    <name evidence="10" type="ORF">BCR33DRAFT_655438</name>
</gene>
<dbReference type="OrthoDB" id="73875at2759"/>
<evidence type="ECO:0000313" key="11">
    <source>
        <dbReference type="Proteomes" id="UP000193642"/>
    </source>
</evidence>
<dbReference type="GO" id="GO:0005576">
    <property type="term" value="C:extracellular region"/>
    <property type="evidence" value="ECO:0007669"/>
    <property type="project" value="TreeGrafter"/>
</dbReference>
<dbReference type="InterPro" id="IPR001579">
    <property type="entry name" value="Glyco_hydro_18_chit_AS"/>
</dbReference>
<name>A0A1Y2CZX4_9FUNG</name>
<evidence type="ECO:0000256" key="3">
    <source>
        <dbReference type="ARBA" id="ARBA00023024"/>
    </source>
</evidence>
<comment type="similarity">
    <text evidence="8">Belongs to the glycosyl hydrolase 18 family.</text>
</comment>
<keyword evidence="2 7" id="KW-0378">Hydrolase</keyword>
<dbReference type="PANTHER" id="PTHR11177">
    <property type="entry name" value="CHITINASE"/>
    <property type="match status" value="1"/>
</dbReference>
<dbReference type="InterPro" id="IPR001223">
    <property type="entry name" value="Glyco_hydro18_cat"/>
</dbReference>
<dbReference type="Gene3D" id="3.20.20.80">
    <property type="entry name" value="Glycosidases"/>
    <property type="match status" value="1"/>
</dbReference>
<evidence type="ECO:0000313" key="10">
    <source>
        <dbReference type="EMBL" id="ORY52581.1"/>
    </source>
</evidence>
<keyword evidence="5 7" id="KW-0326">Glycosidase</keyword>
<dbReference type="GO" id="GO:0008843">
    <property type="term" value="F:endochitinase activity"/>
    <property type="evidence" value="ECO:0007669"/>
    <property type="project" value="UniProtKB-EC"/>
</dbReference>
<feature type="domain" description="GH18" evidence="9">
    <location>
        <begin position="1"/>
        <end position="353"/>
    </location>
</feature>
<accession>A0A1Y2CZX4</accession>
<keyword evidence="11" id="KW-1185">Reference proteome</keyword>
<organism evidence="10 11">
    <name type="scientific">Rhizoclosmatium globosum</name>
    <dbReference type="NCBI Taxonomy" id="329046"/>
    <lineage>
        <taxon>Eukaryota</taxon>
        <taxon>Fungi</taxon>
        <taxon>Fungi incertae sedis</taxon>
        <taxon>Chytridiomycota</taxon>
        <taxon>Chytridiomycota incertae sedis</taxon>
        <taxon>Chytridiomycetes</taxon>
        <taxon>Chytridiales</taxon>
        <taxon>Chytriomycetaceae</taxon>
        <taxon>Rhizoclosmatium</taxon>
    </lineage>
</organism>
<dbReference type="InterPro" id="IPR029070">
    <property type="entry name" value="Chitinase_insertion_sf"/>
</dbReference>
<dbReference type="InterPro" id="IPR050314">
    <property type="entry name" value="Glycosyl_Hydrlase_18"/>
</dbReference>
<dbReference type="GO" id="GO:0008061">
    <property type="term" value="F:chitin binding"/>
    <property type="evidence" value="ECO:0007669"/>
    <property type="project" value="InterPro"/>
</dbReference>
<dbReference type="SMART" id="SM00636">
    <property type="entry name" value="Glyco_18"/>
    <property type="match status" value="1"/>
</dbReference>
<reference evidence="10 11" key="1">
    <citation type="submission" date="2016-07" db="EMBL/GenBank/DDBJ databases">
        <title>Pervasive Adenine N6-methylation of Active Genes in Fungi.</title>
        <authorList>
            <consortium name="DOE Joint Genome Institute"/>
            <person name="Mondo S.J."/>
            <person name="Dannebaum R.O."/>
            <person name="Kuo R.C."/>
            <person name="Labutti K."/>
            <person name="Haridas S."/>
            <person name="Kuo A."/>
            <person name="Salamov A."/>
            <person name="Ahrendt S.R."/>
            <person name="Lipzen A."/>
            <person name="Sullivan W."/>
            <person name="Andreopoulos W.B."/>
            <person name="Clum A."/>
            <person name="Lindquist E."/>
            <person name="Daum C."/>
            <person name="Ramamoorthy G.K."/>
            <person name="Gryganskyi A."/>
            <person name="Culley D."/>
            <person name="Magnuson J.K."/>
            <person name="James T.Y."/>
            <person name="O'Malley M.A."/>
            <person name="Stajich J.E."/>
            <person name="Spatafora J.W."/>
            <person name="Visel A."/>
            <person name="Grigoriev I.V."/>
        </authorList>
    </citation>
    <scope>NUCLEOTIDE SEQUENCE [LARGE SCALE GENOMIC DNA]</scope>
    <source>
        <strain evidence="10 11">JEL800</strain>
    </source>
</reference>
<dbReference type="EMBL" id="MCGO01000003">
    <property type="protein sequence ID" value="ORY52581.1"/>
    <property type="molecule type" value="Genomic_DNA"/>
</dbReference>
<evidence type="ECO:0000256" key="7">
    <source>
        <dbReference type="RuleBase" id="RU000489"/>
    </source>
</evidence>
<protein>
    <submittedName>
        <fullName evidence="10">Glycoside hydrolase</fullName>
    </submittedName>
</protein>
<dbReference type="AlphaFoldDB" id="A0A1Y2CZX4"/>
<comment type="caution">
    <text evidence="10">The sequence shown here is derived from an EMBL/GenBank/DDBJ whole genome shotgun (WGS) entry which is preliminary data.</text>
</comment>
<dbReference type="SUPFAM" id="SSF51445">
    <property type="entry name" value="(Trans)glycosidases"/>
    <property type="match status" value="1"/>
</dbReference>
<dbReference type="InterPro" id="IPR011583">
    <property type="entry name" value="Chitinase_II/V-like_cat"/>
</dbReference>
<dbReference type="GO" id="GO:0000272">
    <property type="term" value="P:polysaccharide catabolic process"/>
    <property type="evidence" value="ECO:0007669"/>
    <property type="project" value="UniProtKB-KW"/>
</dbReference>
<dbReference type="GO" id="GO:0006032">
    <property type="term" value="P:chitin catabolic process"/>
    <property type="evidence" value="ECO:0007669"/>
    <property type="project" value="UniProtKB-KW"/>
</dbReference>
<dbReference type="PANTHER" id="PTHR11177:SF392">
    <property type="entry name" value="HAP41P"/>
    <property type="match status" value="1"/>
</dbReference>
<evidence type="ECO:0000259" key="9">
    <source>
        <dbReference type="PROSITE" id="PS51910"/>
    </source>
</evidence>
<dbReference type="Proteomes" id="UP000193642">
    <property type="component" value="Unassembled WGS sequence"/>
</dbReference>
<dbReference type="Gene3D" id="3.10.50.10">
    <property type="match status" value="1"/>
</dbReference>
<comment type="catalytic activity">
    <reaction evidence="1">
        <text>Random endo-hydrolysis of N-acetyl-beta-D-glucosaminide (1-&gt;4)-beta-linkages in chitin and chitodextrins.</text>
        <dbReference type="EC" id="3.2.1.14"/>
    </reaction>
</comment>
<evidence type="ECO:0000256" key="1">
    <source>
        <dbReference type="ARBA" id="ARBA00000822"/>
    </source>
</evidence>
<dbReference type="Pfam" id="PF00704">
    <property type="entry name" value="Glyco_hydro_18"/>
    <property type="match status" value="1"/>
</dbReference>
<proteinExistence type="inferred from homology"/>
<evidence type="ECO:0000256" key="8">
    <source>
        <dbReference type="RuleBase" id="RU004453"/>
    </source>
</evidence>
<sequence>MSSTVLSPCIHSIVLTIPPSAFASLDAATGNLKLPSQFNQAIVDSIHAGNPRRPKAILSVGGYYETNFSPIFNNNTLRQNFVNSTINTIQQYGLDGIDIDWEYPGRAGISNNYLSVDSANFVLGLKALKTGLNAKGVLASISATSLPYGFIGADGNYLTDLSGYAANLDFLNIMGYDLNGGSWTTSSAPNAPLGTPLNGDKSAGGIDGSIQKLIKAGFPANKLVLGVPFYGRYVKTVQSMATNGPNNQAASSNSGQPGAWIDYSAITSPAYSTDGPDVLLYKTLQMFVQNPENNLIQYFDNATMTPWFYDIANSVYVTYDNPLSIYVKGSYAACMGLKGVFAWEATHDNNMLL</sequence>
<evidence type="ECO:0000256" key="2">
    <source>
        <dbReference type="ARBA" id="ARBA00022801"/>
    </source>
</evidence>
<keyword evidence="3" id="KW-0146">Chitin degradation</keyword>
<dbReference type="InterPro" id="IPR017853">
    <property type="entry name" value="GH"/>
</dbReference>
<dbReference type="PROSITE" id="PS51910">
    <property type="entry name" value="GH18_2"/>
    <property type="match status" value="1"/>
</dbReference>
<dbReference type="PROSITE" id="PS01095">
    <property type="entry name" value="GH18_1"/>
    <property type="match status" value="1"/>
</dbReference>
<evidence type="ECO:0000256" key="4">
    <source>
        <dbReference type="ARBA" id="ARBA00023277"/>
    </source>
</evidence>
<dbReference type="STRING" id="329046.A0A1Y2CZX4"/>
<evidence type="ECO:0000256" key="5">
    <source>
        <dbReference type="ARBA" id="ARBA00023295"/>
    </source>
</evidence>
<evidence type="ECO:0000256" key="6">
    <source>
        <dbReference type="ARBA" id="ARBA00023326"/>
    </source>
</evidence>
<feature type="non-terminal residue" evidence="10">
    <location>
        <position position="353"/>
    </location>
</feature>
<keyword evidence="4" id="KW-0119">Carbohydrate metabolism</keyword>
<keyword evidence="6" id="KW-0624">Polysaccharide degradation</keyword>